<reference evidence="1 2" key="1">
    <citation type="submission" date="2024-04" db="EMBL/GenBank/DDBJ databases">
        <title>Tritrichomonas musculus Genome.</title>
        <authorList>
            <person name="Alves-Ferreira E."/>
            <person name="Grigg M."/>
            <person name="Lorenzi H."/>
            <person name="Galac M."/>
        </authorList>
    </citation>
    <scope>NUCLEOTIDE SEQUENCE [LARGE SCALE GENOMIC DNA]</scope>
    <source>
        <strain evidence="1 2">EAF2021</strain>
    </source>
</reference>
<comment type="caution">
    <text evidence="1">The sequence shown here is derived from an EMBL/GenBank/DDBJ whole genome shotgun (WGS) entry which is preliminary data.</text>
</comment>
<dbReference type="SUPFAM" id="SSF49785">
    <property type="entry name" value="Galactose-binding domain-like"/>
    <property type="match status" value="1"/>
</dbReference>
<accession>A0ABR2I514</accession>
<organism evidence="1 2">
    <name type="scientific">Tritrichomonas musculus</name>
    <dbReference type="NCBI Taxonomy" id="1915356"/>
    <lineage>
        <taxon>Eukaryota</taxon>
        <taxon>Metamonada</taxon>
        <taxon>Parabasalia</taxon>
        <taxon>Tritrichomonadida</taxon>
        <taxon>Tritrichomonadidae</taxon>
        <taxon>Tritrichomonas</taxon>
    </lineage>
</organism>
<dbReference type="InterPro" id="IPR008979">
    <property type="entry name" value="Galactose-bd-like_sf"/>
</dbReference>
<dbReference type="EMBL" id="JAPFFF010000020">
    <property type="protein sequence ID" value="KAK8857564.1"/>
    <property type="molecule type" value="Genomic_DNA"/>
</dbReference>
<name>A0ABR2I514_9EUKA</name>
<proteinExistence type="predicted"/>
<keyword evidence="2" id="KW-1185">Reference proteome</keyword>
<gene>
    <name evidence="1" type="ORF">M9Y10_015969</name>
</gene>
<evidence type="ECO:0000313" key="1">
    <source>
        <dbReference type="EMBL" id="KAK8857564.1"/>
    </source>
</evidence>
<dbReference type="Gene3D" id="2.60.120.260">
    <property type="entry name" value="Galactose-binding domain-like"/>
    <property type="match status" value="1"/>
</dbReference>
<dbReference type="Proteomes" id="UP001470230">
    <property type="component" value="Unassembled WGS sequence"/>
</dbReference>
<sequence length="334" mass="39254">MYTHQFPPSSLQRLLQNDKSDQFKIIVKIKNTENQNEGVMIENLNQIIITTTINKARVISKTIDEMFTMDPLIKQFEFEIKNSENRDQIKTEEVIEVFQMLLKSTDEEIIISGDKQEIFLTILSILGEENLNESLNQNTNPSIEAQLRDVMNIFECEYEGDELSGIISCIRQMTGGNLNGRDIIKLSAGGTEDPNFPLTNIVKYDKDNIDRYFYNYMMPIKNKDGWIEFDFLDRKVQITSYTIRTSQNYQYFMHPKSWKIIGSNDQVRWDLIDIQNDKQEMNGFTKQYRYTCNRNNDQFYRYIRYVQLDSWGNATSKNYINLTCIEFFGSISSP</sequence>
<evidence type="ECO:0008006" key="3">
    <source>
        <dbReference type="Google" id="ProtNLM"/>
    </source>
</evidence>
<protein>
    <recommendedName>
        <fullName evidence="3">F5/8 type C domain-containing protein</fullName>
    </recommendedName>
</protein>
<evidence type="ECO:0000313" key="2">
    <source>
        <dbReference type="Proteomes" id="UP001470230"/>
    </source>
</evidence>